<dbReference type="InterPro" id="IPR050478">
    <property type="entry name" value="Ethylene_sulfur-biosynth"/>
</dbReference>
<accession>D8S4U3</accession>
<dbReference type="EMBL" id="GL377602">
    <property type="protein sequence ID" value="EFJ20329.1"/>
    <property type="molecule type" value="Genomic_DNA"/>
</dbReference>
<dbReference type="Proteomes" id="UP000001514">
    <property type="component" value="Unassembled WGS sequence"/>
</dbReference>
<comment type="similarity">
    <text evidence="1">Belongs to the alliinase family.</text>
</comment>
<dbReference type="InterPro" id="IPR015421">
    <property type="entry name" value="PyrdxlP-dep_Trfase_major"/>
</dbReference>
<dbReference type="FunCoup" id="D8S4U3">
    <property type="interactions" value="117"/>
</dbReference>
<organism evidence="5">
    <name type="scientific">Selaginella moellendorffii</name>
    <name type="common">Spikemoss</name>
    <dbReference type="NCBI Taxonomy" id="88036"/>
    <lineage>
        <taxon>Eukaryota</taxon>
        <taxon>Viridiplantae</taxon>
        <taxon>Streptophyta</taxon>
        <taxon>Embryophyta</taxon>
        <taxon>Tracheophyta</taxon>
        <taxon>Lycopodiopsida</taxon>
        <taxon>Selaginellales</taxon>
        <taxon>Selaginellaceae</taxon>
        <taxon>Selaginella</taxon>
    </lineage>
</organism>
<dbReference type="PANTHER" id="PTHR43795:SF22">
    <property type="entry name" value="TRYPTOPHAN AMINOTRANSFERASE-RELATED PROTEIN 2"/>
    <property type="match status" value="1"/>
</dbReference>
<dbReference type="GO" id="GO:0006520">
    <property type="term" value="P:amino acid metabolic process"/>
    <property type="evidence" value="ECO:0000318"/>
    <property type="project" value="GO_Central"/>
</dbReference>
<sequence length="360" mass="39700">MFEAYWRANGDSCTTVILGWEQMSYFASRKHFLWFVEQELENEIRQLHSLVGNAVTDGRFIVVGTGSTQLFQAALYAVSPRDGAQPASVVSAVPYYSSYPVLTDYLKSGIHKWAGDAANFHPADSSSSSSSYIELVTSPNNPDGSMKHAVVQGSGPVIYDLAYYWPHYTPITAAAEHDMMLFTVSKCTGHAGSRIGWAIVKDAQVAQNMAKFIELNTIGVSHDSQLRAAQILKSISGRLFHFGYSEMSRRWDLLQQAVKVSDRFSLPEFSPAFCAFFGQVTSPHPAFAWLQCNRDSDCKEVLKLGGVLSRSGVQFGVGPDYVRISMLDREGNFETFIARLSDMAAASLASTAASYQEQML</sequence>
<evidence type="ECO:0000256" key="1">
    <source>
        <dbReference type="ARBA" id="ARBA00006312"/>
    </source>
</evidence>
<dbReference type="Gramene" id="EFJ20329">
    <property type="protein sequence ID" value="EFJ20329"/>
    <property type="gene ID" value="SELMODRAFT_176918"/>
</dbReference>
<keyword evidence="5" id="KW-1185">Reference proteome</keyword>
<dbReference type="eggNOG" id="ENOG502QPYC">
    <property type="taxonomic scope" value="Eukaryota"/>
</dbReference>
<dbReference type="Gene3D" id="3.90.1150.10">
    <property type="entry name" value="Aspartate Aminotransferase, domain 1"/>
    <property type="match status" value="1"/>
</dbReference>
<dbReference type="HOGENOM" id="CLU_036760_1_0_1"/>
<dbReference type="InterPro" id="IPR006948">
    <property type="entry name" value="Alliinase_C"/>
</dbReference>
<protein>
    <recommendedName>
        <fullName evidence="3">Alliinase C-terminal domain-containing protein</fullName>
    </recommendedName>
</protein>
<proteinExistence type="inferred from homology"/>
<evidence type="ECO:0000313" key="5">
    <source>
        <dbReference type="Proteomes" id="UP000001514"/>
    </source>
</evidence>
<dbReference type="Gene3D" id="3.40.640.10">
    <property type="entry name" value="Type I PLP-dependent aspartate aminotransferase-like (Major domain)"/>
    <property type="match status" value="1"/>
</dbReference>
<dbReference type="STRING" id="88036.D8S4U3"/>
<dbReference type="AlphaFoldDB" id="D8S4U3"/>
<dbReference type="Pfam" id="PF04864">
    <property type="entry name" value="Alliinase_C"/>
    <property type="match status" value="1"/>
</dbReference>
<dbReference type="InParanoid" id="D8S4U3"/>
<dbReference type="PANTHER" id="PTHR43795">
    <property type="entry name" value="BIFUNCTIONAL ASPARTATE AMINOTRANSFERASE AND GLUTAMATE/ASPARTATE-PREPHENATE AMINOTRANSFERASE-RELATED"/>
    <property type="match status" value="1"/>
</dbReference>
<dbReference type="SUPFAM" id="SSF53383">
    <property type="entry name" value="PLP-dependent transferases"/>
    <property type="match status" value="1"/>
</dbReference>
<dbReference type="GO" id="GO:0016846">
    <property type="term" value="F:carbon-sulfur lyase activity"/>
    <property type="evidence" value="ECO:0007669"/>
    <property type="project" value="InterPro"/>
</dbReference>
<evidence type="ECO:0000259" key="3">
    <source>
        <dbReference type="Pfam" id="PF04864"/>
    </source>
</evidence>
<dbReference type="InterPro" id="IPR015422">
    <property type="entry name" value="PyrdxlP-dep_Trfase_small"/>
</dbReference>
<keyword evidence="2" id="KW-0663">Pyridoxal phosphate</keyword>
<evidence type="ECO:0000313" key="4">
    <source>
        <dbReference type="EMBL" id="EFJ20329.1"/>
    </source>
</evidence>
<dbReference type="OMA" id="VGSLCWF"/>
<evidence type="ECO:0000256" key="2">
    <source>
        <dbReference type="ARBA" id="ARBA00022898"/>
    </source>
</evidence>
<name>D8S4U3_SELML</name>
<dbReference type="KEGG" id="smo:SELMODRAFT_176918"/>
<dbReference type="GO" id="GO:0008483">
    <property type="term" value="F:transaminase activity"/>
    <property type="evidence" value="ECO:0000318"/>
    <property type="project" value="GO_Central"/>
</dbReference>
<gene>
    <name evidence="4" type="ORF">SELMODRAFT_176918</name>
</gene>
<dbReference type="InterPro" id="IPR015424">
    <property type="entry name" value="PyrdxlP-dep_Trfase"/>
</dbReference>
<reference evidence="4 5" key="1">
    <citation type="journal article" date="2011" name="Science">
        <title>The Selaginella genome identifies genetic changes associated with the evolution of vascular plants.</title>
        <authorList>
            <person name="Banks J.A."/>
            <person name="Nishiyama T."/>
            <person name="Hasebe M."/>
            <person name="Bowman J.L."/>
            <person name="Gribskov M."/>
            <person name="dePamphilis C."/>
            <person name="Albert V.A."/>
            <person name="Aono N."/>
            <person name="Aoyama T."/>
            <person name="Ambrose B.A."/>
            <person name="Ashton N.W."/>
            <person name="Axtell M.J."/>
            <person name="Barker E."/>
            <person name="Barker M.S."/>
            <person name="Bennetzen J.L."/>
            <person name="Bonawitz N.D."/>
            <person name="Chapple C."/>
            <person name="Cheng C."/>
            <person name="Correa L.G."/>
            <person name="Dacre M."/>
            <person name="DeBarry J."/>
            <person name="Dreyer I."/>
            <person name="Elias M."/>
            <person name="Engstrom E.M."/>
            <person name="Estelle M."/>
            <person name="Feng L."/>
            <person name="Finet C."/>
            <person name="Floyd S.K."/>
            <person name="Frommer W.B."/>
            <person name="Fujita T."/>
            <person name="Gramzow L."/>
            <person name="Gutensohn M."/>
            <person name="Harholt J."/>
            <person name="Hattori M."/>
            <person name="Heyl A."/>
            <person name="Hirai T."/>
            <person name="Hiwatashi Y."/>
            <person name="Ishikawa M."/>
            <person name="Iwata M."/>
            <person name="Karol K.G."/>
            <person name="Koehler B."/>
            <person name="Kolukisaoglu U."/>
            <person name="Kubo M."/>
            <person name="Kurata T."/>
            <person name="Lalonde S."/>
            <person name="Li K."/>
            <person name="Li Y."/>
            <person name="Litt A."/>
            <person name="Lyons E."/>
            <person name="Manning G."/>
            <person name="Maruyama T."/>
            <person name="Michael T.P."/>
            <person name="Mikami K."/>
            <person name="Miyazaki S."/>
            <person name="Morinaga S."/>
            <person name="Murata T."/>
            <person name="Mueller-Roeber B."/>
            <person name="Nelson D.R."/>
            <person name="Obara M."/>
            <person name="Oguri Y."/>
            <person name="Olmstead R.G."/>
            <person name="Onodera N."/>
            <person name="Petersen B.L."/>
            <person name="Pils B."/>
            <person name="Prigge M."/>
            <person name="Rensing S.A."/>
            <person name="Riano-Pachon D.M."/>
            <person name="Roberts A.W."/>
            <person name="Sato Y."/>
            <person name="Scheller H.V."/>
            <person name="Schulz B."/>
            <person name="Schulz C."/>
            <person name="Shakirov E.V."/>
            <person name="Shibagaki N."/>
            <person name="Shinohara N."/>
            <person name="Shippen D.E."/>
            <person name="Soerensen I."/>
            <person name="Sotooka R."/>
            <person name="Sugimoto N."/>
            <person name="Sugita M."/>
            <person name="Sumikawa N."/>
            <person name="Tanurdzic M."/>
            <person name="Theissen G."/>
            <person name="Ulvskov P."/>
            <person name="Wakazuki S."/>
            <person name="Weng J.K."/>
            <person name="Willats W.W."/>
            <person name="Wipf D."/>
            <person name="Wolf P.G."/>
            <person name="Yang L."/>
            <person name="Zimmer A.D."/>
            <person name="Zhu Q."/>
            <person name="Mitros T."/>
            <person name="Hellsten U."/>
            <person name="Loque D."/>
            <person name="Otillar R."/>
            <person name="Salamov A."/>
            <person name="Schmutz J."/>
            <person name="Shapiro H."/>
            <person name="Lindquist E."/>
            <person name="Lucas S."/>
            <person name="Rokhsar D."/>
            <person name="Grigoriev I.V."/>
        </authorList>
    </citation>
    <scope>NUCLEOTIDE SEQUENCE [LARGE SCALE GENOMIC DNA]</scope>
</reference>
<feature type="domain" description="Alliinase C-terminal" evidence="3">
    <location>
        <begin position="1"/>
        <end position="343"/>
    </location>
</feature>
<dbReference type="CDD" id="cd00609">
    <property type="entry name" value="AAT_like"/>
    <property type="match status" value="1"/>
</dbReference>